<keyword evidence="1" id="KW-0596">Phosphopantetheine</keyword>
<dbReference type="InterPro" id="IPR016039">
    <property type="entry name" value="Thiolase-like"/>
</dbReference>
<dbReference type="Pfam" id="PF21089">
    <property type="entry name" value="PKS_DH_N"/>
    <property type="match status" value="1"/>
</dbReference>
<evidence type="ECO:0000313" key="7">
    <source>
        <dbReference type="EMBL" id="QTD51435.1"/>
    </source>
</evidence>
<sequence>MGLQGKTFELDIDPENLLLRDYHLFGAEVFPPLALLELVFKAAREPLSIARPRLQHIAFHDLLVLHGNEPRILRLDFAACDPFYRVVVSSGPAKGDEREERRQLHLMAECHPGEVWEQEPPQPDALKQKSTLLQDVGVLFAPLPGRETTLGEMLRPTGTTWHHEKNRLAELHLPPQADRLSDHFLLQPAFLEAAFQLAISATLAPDEAGTLPLLPASIGEVRWFEPVGSTCTVVCAAARDDWNPEIDPGTHFEVFNPYGRLVMFMSGIHIQAIDPQAVQSPHPVEPAPPPVSETAMPADELSFRTLRWHSDPKAPTPHIPTNLVLLSHENGLVVSLRKRFPNSRFHLMQAASDFATHDDGDDTVCIDVRPDRADHYDRALEFCLEQSSGTLNLVYLWSWESLGWEEKAVVSRSGLQIHTLNTINQLFYLCRAAIRVAAKWNRTIRLLSFAPDPLFEGIAGFAEALQAEESHLDIRTLNTDLRRGADLAEIVAQELDPDLAPGGIIRYRGGHRSRRVTTEIATPPLSEFPSVLEPGETYLITGGLGSLGSVLAEYLATRYRANLLLVGRRKADTAVESFLQRLRAQGSLIMYRSADVSDPEEMYEALSDAKTELGPIQGVFHCAGRGKEEPFLEESLEAFERIIWPKINGTMVLDQVTSTEPLRFFTLFSRLPGPLGGEGRSADGLADGFLVGFAHYRNTWVREKERQGWTRALSWPAWWPADKAVRGSADSPMDVWPISRDAALGALEQLLDREYDRVLVYPAHAPETSAAPSKRPLEPPAPVADRLTLTPPMKQVVVVGIACRFPTGEDRIRLSCNLYPEDIPSPVPEPLLESLGDQCPRLNMGRWRSVDPFFLGLRPTEARELDPRLRHWLELAVQARCQAGLAPTSINGEAVTRQMVTGMYLSLGDSLLDRLPTSEQSRSVAALGARAAQLLNCGGPVLTLSGSEDAGLAALHLAAGALQRGECDLALVGAVTLAPPSRGSGTPADTVSGGNRHIPSDGGVALLLTTEDMARALCLPVHAAVLASEIDFDHAARNPNPEGPASQEPGRLLDQLLRRHELEAEDITRLEWCGTAPSLTSWRTHATRRFPAAGLSAGPTFRDLLGDSGPVEGLFAVVRALTNLDQDRPQKRDDDFSSTPNALVLGSFIDGGRARFLLSCPRDKSPLDAPSQPLAFCISASDKDTLAKWVRRLDAHAKRRSEAFLPRIAVALRRRPAHGERLVVLAATREELHGALHAFLRGQAEDACKLFRGTVPESHARQAQPHTEDLTGLAAAAHLWVHGAYPIWPDSDLLKGYTPCELPPYPLRDLAALWPSMSEMLADTTEWIDRSPALAPMEGEESSLDTIESPPIEPAVPENGATWQSSPEKETERDRVDEDTDNTSTLPTLPPMFAAPTEPLPPAPGPEEASEQALEIRELVTSQTSMQAEAEEGAALSDDLDPSQKEQPPGGQPPGHPQSPFGTPTNQQPGHPQNQQPGKEQPGHPQNQQPGKAPVAKAPVGEQQPGHPQSPFGTPINIEMEAPFGTPTNIEDQPPLGTPTNIEDRPGEEESGHPLKSKESIPSDPPIPFQNRPLVSEATAMPIWIDHLGTPTKDDPLQFGTPTNDLDMDAPTELDLLRDTVGTPTNEFDMDTPITDDVGTPIDGLDRDFGTPTKSARVGIPTNDLDVPSEIESTELPSGLVPDPPGGEADTSSVQPSGEAPVPQESNVTLDTSAEDTTIDSSFLAETEIRTQGPNPFEAFGIESDALERTLTHSIAPYRKNGILDPVFCLPDLSGTAAWLHGLLPYLDPEIPVYGLTAPGVQPSEKPIQGVRQLAAHFRGPVQARSTGTTIRLMAFGLTGVYAHELVRLLAQDQPKRRYQLIFLDCPAPGAPIIESLLRLEEPNLLASICNQLGLMWQVEPLLASADLLTQKSKARLKKAAEFLAKKGNVPIKKKPLRKLLDHLIGLSRFHQKSILKHQVEALKAELDLYWVRCGTDVSDLNWTTNWLTHLKGAQLTERRAGCTRDAMMREPNISNLAGELNERLRSP</sequence>
<dbReference type="InterPro" id="IPR036291">
    <property type="entry name" value="NAD(P)-bd_dom_sf"/>
</dbReference>
<dbReference type="Gene3D" id="3.40.50.1820">
    <property type="entry name" value="alpha/beta hydrolase"/>
    <property type="match status" value="1"/>
</dbReference>
<dbReference type="InterPro" id="IPR049551">
    <property type="entry name" value="PKS_DH_C"/>
</dbReference>
<dbReference type="Gene3D" id="3.10.129.110">
    <property type="entry name" value="Polyketide synthase dehydratase"/>
    <property type="match status" value="1"/>
</dbReference>
<dbReference type="KEGG" id="scor:J3U87_03105"/>
<keyword evidence="2" id="KW-0597">Phosphoprotein</keyword>
<dbReference type="Gene3D" id="3.30.70.3290">
    <property type="match status" value="1"/>
</dbReference>
<feature type="region of interest" description="Disordered" evidence="4">
    <location>
        <begin position="1336"/>
        <end position="1411"/>
    </location>
</feature>
<feature type="region of interest" description="Disordered" evidence="4">
    <location>
        <begin position="1587"/>
        <end position="1609"/>
    </location>
</feature>
<dbReference type="InterPro" id="IPR042104">
    <property type="entry name" value="PKS_dehydratase_sf"/>
</dbReference>
<dbReference type="InterPro" id="IPR057326">
    <property type="entry name" value="KR_dom"/>
</dbReference>
<feature type="domain" description="PKS/mFAS DH" evidence="6">
    <location>
        <begin position="1"/>
        <end position="279"/>
    </location>
</feature>
<dbReference type="InterPro" id="IPR029058">
    <property type="entry name" value="AB_hydrolase_fold"/>
</dbReference>
<proteinExistence type="predicted"/>
<dbReference type="RefSeq" id="WP_237381562.1">
    <property type="nucleotide sequence ID" value="NZ_CP071793.1"/>
</dbReference>
<accession>A0A8A4TY27</accession>
<dbReference type="InterPro" id="IPR050091">
    <property type="entry name" value="PKS_NRPS_Biosynth_Enz"/>
</dbReference>
<dbReference type="Proteomes" id="UP000663929">
    <property type="component" value="Chromosome"/>
</dbReference>
<evidence type="ECO:0000256" key="2">
    <source>
        <dbReference type="ARBA" id="ARBA00022553"/>
    </source>
</evidence>
<dbReference type="Pfam" id="PF08659">
    <property type="entry name" value="KR"/>
    <property type="match status" value="1"/>
</dbReference>
<dbReference type="SMART" id="SM00822">
    <property type="entry name" value="PKS_KR"/>
    <property type="match status" value="1"/>
</dbReference>
<feature type="region of interest" description="N-terminal hotdog fold" evidence="3">
    <location>
        <begin position="1"/>
        <end position="117"/>
    </location>
</feature>
<name>A0A8A4TY27_SULCO</name>
<feature type="region of interest" description="Disordered" evidence="4">
    <location>
        <begin position="1423"/>
        <end position="1572"/>
    </location>
</feature>
<dbReference type="Gene3D" id="3.40.47.10">
    <property type="match status" value="1"/>
</dbReference>
<dbReference type="SMART" id="SM00825">
    <property type="entry name" value="PKS_KS"/>
    <property type="match status" value="1"/>
</dbReference>
<dbReference type="Pfam" id="PF14765">
    <property type="entry name" value="PS-DH"/>
    <property type="match status" value="1"/>
</dbReference>
<feature type="compositionally biased region" description="Low complexity" evidence="4">
    <location>
        <begin position="1458"/>
        <end position="1478"/>
    </location>
</feature>
<keyword evidence="8" id="KW-1185">Reference proteome</keyword>
<dbReference type="Pfam" id="PF00109">
    <property type="entry name" value="ketoacyl-synt"/>
    <property type="match status" value="1"/>
</dbReference>
<dbReference type="InterPro" id="IPR049900">
    <property type="entry name" value="PKS_mFAS_DH"/>
</dbReference>
<feature type="region of interest" description="C-terminal hotdog fold" evidence="3">
    <location>
        <begin position="131"/>
        <end position="279"/>
    </location>
</feature>
<evidence type="ECO:0000259" key="5">
    <source>
        <dbReference type="PROSITE" id="PS52004"/>
    </source>
</evidence>
<feature type="domain" description="Ketosynthase family 3 (KS3)" evidence="5">
    <location>
        <begin position="793"/>
        <end position="1161"/>
    </location>
</feature>
<dbReference type="GO" id="GO:0006633">
    <property type="term" value="P:fatty acid biosynthetic process"/>
    <property type="evidence" value="ECO:0007669"/>
    <property type="project" value="TreeGrafter"/>
</dbReference>
<dbReference type="PANTHER" id="PTHR43775">
    <property type="entry name" value="FATTY ACID SYNTHASE"/>
    <property type="match status" value="1"/>
</dbReference>
<feature type="region of interest" description="Disordered" evidence="4">
    <location>
        <begin position="1650"/>
        <end position="1707"/>
    </location>
</feature>
<evidence type="ECO:0000313" key="8">
    <source>
        <dbReference type="Proteomes" id="UP000663929"/>
    </source>
</evidence>
<protein>
    <submittedName>
        <fullName evidence="7">SDR family NAD(P)-dependent oxidoreductase</fullName>
    </submittedName>
</protein>
<dbReference type="EMBL" id="CP071793">
    <property type="protein sequence ID" value="QTD51435.1"/>
    <property type="molecule type" value="Genomic_DNA"/>
</dbReference>
<dbReference type="InterPro" id="IPR020841">
    <property type="entry name" value="PKS_Beta-ketoAc_synthase_dom"/>
</dbReference>
<feature type="compositionally biased region" description="Basic and acidic residues" evidence="4">
    <location>
        <begin position="1542"/>
        <end position="1561"/>
    </location>
</feature>
<organism evidence="7 8">
    <name type="scientific">Sulfidibacter corallicola</name>
    <dbReference type="NCBI Taxonomy" id="2818388"/>
    <lineage>
        <taxon>Bacteria</taxon>
        <taxon>Pseudomonadati</taxon>
        <taxon>Acidobacteriota</taxon>
        <taxon>Holophagae</taxon>
        <taxon>Acanthopleuribacterales</taxon>
        <taxon>Acanthopleuribacteraceae</taxon>
        <taxon>Sulfidibacter</taxon>
    </lineage>
</organism>
<dbReference type="PROSITE" id="PS52004">
    <property type="entry name" value="KS3_2"/>
    <property type="match status" value="1"/>
</dbReference>
<dbReference type="Gene3D" id="3.40.50.720">
    <property type="entry name" value="NAD(P)-binding Rossmann-like Domain"/>
    <property type="match status" value="1"/>
</dbReference>
<reference evidence="7" key="1">
    <citation type="submission" date="2021-03" db="EMBL/GenBank/DDBJ databases">
        <title>Acanthopleuribacteraceae sp. M133.</title>
        <authorList>
            <person name="Wang G."/>
        </authorList>
    </citation>
    <scope>NUCLEOTIDE SEQUENCE</scope>
    <source>
        <strain evidence="7">M133</strain>
    </source>
</reference>
<gene>
    <name evidence="7" type="ORF">J3U87_03105</name>
</gene>
<dbReference type="SUPFAM" id="SSF51735">
    <property type="entry name" value="NAD(P)-binding Rossmann-fold domains"/>
    <property type="match status" value="1"/>
</dbReference>
<dbReference type="InterPro" id="IPR049552">
    <property type="entry name" value="PKS_DH_N"/>
</dbReference>
<dbReference type="SUPFAM" id="SSF53901">
    <property type="entry name" value="Thiolase-like"/>
    <property type="match status" value="1"/>
</dbReference>
<dbReference type="PROSITE" id="PS52019">
    <property type="entry name" value="PKS_MFAS_DH"/>
    <property type="match status" value="1"/>
</dbReference>
<dbReference type="CDD" id="cd08953">
    <property type="entry name" value="KR_2_SDR_x"/>
    <property type="match status" value="1"/>
</dbReference>
<feature type="compositionally biased region" description="Basic and acidic residues" evidence="4">
    <location>
        <begin position="1367"/>
        <end position="1376"/>
    </location>
</feature>
<dbReference type="GO" id="GO:0004312">
    <property type="term" value="F:fatty acid synthase activity"/>
    <property type="evidence" value="ECO:0007669"/>
    <property type="project" value="TreeGrafter"/>
</dbReference>
<feature type="region of interest" description="Disordered" evidence="4">
    <location>
        <begin position="1623"/>
        <end position="1642"/>
    </location>
</feature>
<evidence type="ECO:0000256" key="3">
    <source>
        <dbReference type="PROSITE-ProRule" id="PRU01363"/>
    </source>
</evidence>
<evidence type="ECO:0000256" key="4">
    <source>
        <dbReference type="SAM" id="MobiDB-lite"/>
    </source>
</evidence>
<dbReference type="PANTHER" id="PTHR43775:SF37">
    <property type="entry name" value="SI:DKEY-61P9.11"/>
    <property type="match status" value="1"/>
</dbReference>
<dbReference type="SUPFAM" id="SSF53474">
    <property type="entry name" value="alpha/beta-Hydrolases"/>
    <property type="match status" value="1"/>
</dbReference>
<dbReference type="InterPro" id="IPR014030">
    <property type="entry name" value="Ketoacyl_synth_N"/>
</dbReference>
<evidence type="ECO:0000256" key="1">
    <source>
        <dbReference type="ARBA" id="ARBA00022450"/>
    </source>
</evidence>
<dbReference type="InterPro" id="IPR013968">
    <property type="entry name" value="PKS_KR"/>
</dbReference>
<comment type="caution">
    <text evidence="3">Lacks conserved residue(s) required for the propagation of feature annotation.</text>
</comment>
<evidence type="ECO:0000259" key="6">
    <source>
        <dbReference type="PROSITE" id="PS52019"/>
    </source>
</evidence>